<comment type="caution">
    <text evidence="2">The sequence shown here is derived from an EMBL/GenBank/DDBJ whole genome shotgun (WGS) entry which is preliminary data.</text>
</comment>
<evidence type="ECO:0000313" key="2">
    <source>
        <dbReference type="EMBL" id="KAK2087565.1"/>
    </source>
</evidence>
<evidence type="ECO:0000256" key="1">
    <source>
        <dbReference type="SAM" id="MobiDB-lite"/>
    </source>
</evidence>
<protein>
    <submittedName>
        <fullName evidence="2">Uncharacterized protein</fullName>
    </submittedName>
</protein>
<evidence type="ECO:0000313" key="3">
    <source>
        <dbReference type="Proteomes" id="UP001266305"/>
    </source>
</evidence>
<name>A0ABQ9TSR4_SAGOE</name>
<dbReference type="EMBL" id="JASSZA010000019">
    <property type="protein sequence ID" value="KAK2087565.1"/>
    <property type="molecule type" value="Genomic_DNA"/>
</dbReference>
<dbReference type="Proteomes" id="UP001266305">
    <property type="component" value="Unassembled WGS sequence"/>
</dbReference>
<organism evidence="2 3">
    <name type="scientific">Saguinus oedipus</name>
    <name type="common">Cotton-top tamarin</name>
    <name type="synonym">Oedipomidas oedipus</name>
    <dbReference type="NCBI Taxonomy" id="9490"/>
    <lineage>
        <taxon>Eukaryota</taxon>
        <taxon>Metazoa</taxon>
        <taxon>Chordata</taxon>
        <taxon>Craniata</taxon>
        <taxon>Vertebrata</taxon>
        <taxon>Euteleostomi</taxon>
        <taxon>Mammalia</taxon>
        <taxon>Eutheria</taxon>
        <taxon>Euarchontoglires</taxon>
        <taxon>Primates</taxon>
        <taxon>Haplorrhini</taxon>
        <taxon>Platyrrhini</taxon>
        <taxon>Cebidae</taxon>
        <taxon>Callitrichinae</taxon>
        <taxon>Saguinus</taxon>
    </lineage>
</organism>
<feature type="compositionally biased region" description="Polar residues" evidence="1">
    <location>
        <begin position="74"/>
        <end position="93"/>
    </location>
</feature>
<sequence length="116" mass="12814">MTGQITAALPPQLAELQCEVAALREEQKALSRLVESLSTHIRALTEQQEQLRGQAPPSSRNKPRLHPKLRPLNTWLSNQKGEGTSLTSDFRPHSLTSTGAQSLIQITTFQAMKDTV</sequence>
<feature type="compositionally biased region" description="Polar residues" evidence="1">
    <location>
        <begin position="47"/>
        <end position="60"/>
    </location>
</feature>
<reference evidence="2 3" key="1">
    <citation type="submission" date="2023-05" db="EMBL/GenBank/DDBJ databases">
        <title>B98-5 Cell Line De Novo Hybrid Assembly: An Optical Mapping Approach.</title>
        <authorList>
            <person name="Kananen K."/>
            <person name="Auerbach J.A."/>
            <person name="Kautto E."/>
            <person name="Blachly J.S."/>
        </authorList>
    </citation>
    <scope>NUCLEOTIDE SEQUENCE [LARGE SCALE GENOMIC DNA]</scope>
    <source>
        <strain evidence="2">B95-8</strain>
        <tissue evidence="2">Cell line</tissue>
    </source>
</reference>
<feature type="region of interest" description="Disordered" evidence="1">
    <location>
        <begin position="47"/>
        <end position="93"/>
    </location>
</feature>
<gene>
    <name evidence="2" type="ORF">P7K49_033472</name>
</gene>
<keyword evidence="3" id="KW-1185">Reference proteome</keyword>
<proteinExistence type="predicted"/>
<accession>A0ABQ9TSR4</accession>